<gene>
    <name evidence="2" type="ORF">CDAR_63581</name>
</gene>
<keyword evidence="3" id="KW-1185">Reference proteome</keyword>
<name>A0AAV4QI53_9ARAC</name>
<sequence>MWVRHCCRTLPGSRVCAFPVLVSAVVIIGFPYFRLPSGGSGETIRISFQPTYSCNRHVNLISFGLCLSGLKSSLPKGLNLLGHTF</sequence>
<proteinExistence type="predicted"/>
<keyword evidence="1" id="KW-0812">Transmembrane</keyword>
<accession>A0AAV4QI53</accession>
<evidence type="ECO:0008006" key="4">
    <source>
        <dbReference type="Google" id="ProtNLM"/>
    </source>
</evidence>
<dbReference type="EMBL" id="BPLQ01004429">
    <property type="protein sequence ID" value="GIY08016.1"/>
    <property type="molecule type" value="Genomic_DNA"/>
</dbReference>
<feature type="transmembrane region" description="Helical" evidence="1">
    <location>
        <begin position="12"/>
        <end position="33"/>
    </location>
</feature>
<evidence type="ECO:0000256" key="1">
    <source>
        <dbReference type="SAM" id="Phobius"/>
    </source>
</evidence>
<keyword evidence="1" id="KW-0472">Membrane</keyword>
<reference evidence="2 3" key="1">
    <citation type="submission" date="2021-06" db="EMBL/GenBank/DDBJ databases">
        <title>Caerostris darwini draft genome.</title>
        <authorList>
            <person name="Kono N."/>
            <person name="Arakawa K."/>
        </authorList>
    </citation>
    <scope>NUCLEOTIDE SEQUENCE [LARGE SCALE GENOMIC DNA]</scope>
</reference>
<evidence type="ECO:0000313" key="2">
    <source>
        <dbReference type="EMBL" id="GIY08016.1"/>
    </source>
</evidence>
<evidence type="ECO:0000313" key="3">
    <source>
        <dbReference type="Proteomes" id="UP001054837"/>
    </source>
</evidence>
<organism evidence="2 3">
    <name type="scientific">Caerostris darwini</name>
    <dbReference type="NCBI Taxonomy" id="1538125"/>
    <lineage>
        <taxon>Eukaryota</taxon>
        <taxon>Metazoa</taxon>
        <taxon>Ecdysozoa</taxon>
        <taxon>Arthropoda</taxon>
        <taxon>Chelicerata</taxon>
        <taxon>Arachnida</taxon>
        <taxon>Araneae</taxon>
        <taxon>Araneomorphae</taxon>
        <taxon>Entelegynae</taxon>
        <taxon>Araneoidea</taxon>
        <taxon>Araneidae</taxon>
        <taxon>Caerostris</taxon>
    </lineage>
</organism>
<dbReference type="Proteomes" id="UP001054837">
    <property type="component" value="Unassembled WGS sequence"/>
</dbReference>
<protein>
    <recommendedName>
        <fullName evidence="4">Secreted protein</fullName>
    </recommendedName>
</protein>
<keyword evidence="1" id="KW-1133">Transmembrane helix</keyword>
<dbReference type="AlphaFoldDB" id="A0AAV4QI53"/>
<comment type="caution">
    <text evidence="2">The sequence shown here is derived from an EMBL/GenBank/DDBJ whole genome shotgun (WGS) entry which is preliminary data.</text>
</comment>